<dbReference type="PANTHER" id="PTHR30344:SF1">
    <property type="entry name" value="6-PHOSPHOGLUCONOLACTONASE"/>
    <property type="match status" value="1"/>
</dbReference>
<sequence>MNGQPRVYIGCYGDAEQATIHAFAFDADHGRLLPLQQLAGVGNASYLLPADDRLYAVSETATGEVVALAVDADGRLSEINRVSSGGDSPCYLAKTGNALLVANYFGHNAALLPLTVEGQVRKIVSEVRHQGASGVDVERQDAPHLHSITPSPDGRFALVCDLGRDEIVVYRIDGQQLLPHGVVSTAPGDGPRHLLFDAAGRFVYVVGELTSTVLVYAWQDGALVHRQTISSLPAGFAGANTGAELQLSPDGAFLYASNRGHDSIATFRVADGLLEVVGQTHCGGQMPRNFALSPCGGWLLVANQASGNLALFARAADGVLTQAPLDVQLDRPVCVKFA</sequence>
<dbReference type="InterPro" id="IPR015943">
    <property type="entry name" value="WD40/YVTN_repeat-like_dom_sf"/>
</dbReference>
<name>A0ABS2BQ21_9NEIS</name>
<evidence type="ECO:0000313" key="4">
    <source>
        <dbReference type="Proteomes" id="UP000809431"/>
    </source>
</evidence>
<accession>A0ABS2BQ21</accession>
<dbReference type="SUPFAM" id="SSF51004">
    <property type="entry name" value="C-terminal (heme d1) domain of cytochrome cd1-nitrite reductase"/>
    <property type="match status" value="1"/>
</dbReference>
<dbReference type="Pfam" id="PF10282">
    <property type="entry name" value="Lactonase"/>
    <property type="match status" value="1"/>
</dbReference>
<organism evidence="3 4">
    <name type="scientific">Jeongeupia naejangsanensis</name>
    <dbReference type="NCBI Taxonomy" id="613195"/>
    <lineage>
        <taxon>Bacteria</taxon>
        <taxon>Pseudomonadati</taxon>
        <taxon>Pseudomonadota</taxon>
        <taxon>Betaproteobacteria</taxon>
        <taxon>Neisseriales</taxon>
        <taxon>Chitinibacteraceae</taxon>
        <taxon>Jeongeupia</taxon>
    </lineage>
</organism>
<evidence type="ECO:0000256" key="1">
    <source>
        <dbReference type="ARBA" id="ARBA00005564"/>
    </source>
</evidence>
<dbReference type="InterPro" id="IPR050282">
    <property type="entry name" value="Cycloisomerase_2"/>
</dbReference>
<protein>
    <submittedName>
        <fullName evidence="3">Lactonase family protein</fullName>
    </submittedName>
</protein>
<keyword evidence="2" id="KW-0119">Carbohydrate metabolism</keyword>
<dbReference type="PANTHER" id="PTHR30344">
    <property type="entry name" value="6-PHOSPHOGLUCONOLACTONASE-RELATED"/>
    <property type="match status" value="1"/>
</dbReference>
<dbReference type="InterPro" id="IPR019405">
    <property type="entry name" value="Lactonase_7-beta_prop"/>
</dbReference>
<dbReference type="Proteomes" id="UP000809431">
    <property type="component" value="Unassembled WGS sequence"/>
</dbReference>
<keyword evidence="2" id="KW-0313">Glucose metabolism</keyword>
<comment type="caution">
    <text evidence="3">The sequence shown here is derived from an EMBL/GenBank/DDBJ whole genome shotgun (WGS) entry which is preliminary data.</text>
</comment>
<reference evidence="3 4" key="1">
    <citation type="submission" date="2021-01" db="EMBL/GenBank/DDBJ databases">
        <title>Draft Genome Sequence and Polyhydroxyalkanoate Biosynthetic Potential of Jeongeupia naejangsanensis Type Strain DSM 24253.</title>
        <authorList>
            <person name="Turrini P."/>
            <person name="Artuso I."/>
            <person name="Lugli G.A."/>
            <person name="Frangipani E."/>
            <person name="Ventura M."/>
            <person name="Visca P."/>
        </authorList>
    </citation>
    <scope>NUCLEOTIDE SEQUENCE [LARGE SCALE GENOMIC DNA]</scope>
    <source>
        <strain evidence="3 4">DSM 24253</strain>
    </source>
</reference>
<gene>
    <name evidence="3" type="ORF">JMJ54_13700</name>
</gene>
<dbReference type="RefSeq" id="WP_203539122.1">
    <property type="nucleotide sequence ID" value="NZ_JAESND010000007.1"/>
</dbReference>
<evidence type="ECO:0000256" key="2">
    <source>
        <dbReference type="ARBA" id="ARBA00022526"/>
    </source>
</evidence>
<keyword evidence="4" id="KW-1185">Reference proteome</keyword>
<evidence type="ECO:0000313" key="3">
    <source>
        <dbReference type="EMBL" id="MBM3116884.1"/>
    </source>
</evidence>
<proteinExistence type="inferred from homology"/>
<dbReference type="EMBL" id="JAESND010000007">
    <property type="protein sequence ID" value="MBM3116884.1"/>
    <property type="molecule type" value="Genomic_DNA"/>
</dbReference>
<comment type="similarity">
    <text evidence="1">Belongs to the cycloisomerase 2 family.</text>
</comment>
<dbReference type="Gene3D" id="2.130.10.10">
    <property type="entry name" value="YVTN repeat-like/Quinoprotein amine dehydrogenase"/>
    <property type="match status" value="1"/>
</dbReference>
<dbReference type="InterPro" id="IPR011048">
    <property type="entry name" value="Haem_d1_sf"/>
</dbReference>